<evidence type="ECO:0000313" key="4">
    <source>
        <dbReference type="Proteomes" id="UP000320231"/>
    </source>
</evidence>
<sequence length="345" mass="38967">MLFIISGNANPARAALQANMLERVPEQAELASRLAQLETLEGSLTAQQTSDKEALEASLDAYERLTSLEERLAALDTRVEQAPELLARLQRELNEAEDASQQLSVADLSDLPLDELETLQTGAVVELQELQSQLAEVNSQLLAAQTLPERAQQSIAETLQRAESLRRQHDEREALLADRQLSALNDPRLIQLRLERALADREVSFYQRELSANSRLRELAQQRRDVLMLQIDYQEQQLSMLQGVIDRQRRLASEQAIADAARDNPLIAAGHPVVVQAQQTNQALSLELLRATDRANSIVRENIEAQRQLEHVRQLQRSLNEQIEAIRGSQLLSRILREQRKSLPR</sequence>
<dbReference type="InterPro" id="IPR024393">
    <property type="entry name" value="MscS_porin"/>
</dbReference>
<dbReference type="KEGG" id="hsr:HSBAA_42720"/>
<evidence type="ECO:0000259" key="2">
    <source>
        <dbReference type="Pfam" id="PF12795"/>
    </source>
</evidence>
<protein>
    <recommendedName>
        <fullName evidence="2">Mechanosensitive ion channel MscS porin domain-containing protein</fullName>
    </recommendedName>
</protein>
<dbReference type="EMBL" id="AP019514">
    <property type="protein sequence ID" value="BBI62966.1"/>
    <property type="molecule type" value="Genomic_DNA"/>
</dbReference>
<keyword evidence="1" id="KW-0175">Coiled coil</keyword>
<dbReference type="AlphaFoldDB" id="A0A455U9V9"/>
<dbReference type="Proteomes" id="UP000320231">
    <property type="component" value="Chromosome"/>
</dbReference>
<evidence type="ECO:0000256" key="1">
    <source>
        <dbReference type="SAM" id="Coils"/>
    </source>
</evidence>
<reference evidence="3 4" key="1">
    <citation type="journal article" date="2019" name="Microbiol. Resour. Announc.">
        <title>Complete Genome Sequence of Halomonas sulfidaeris Strain Esulfide1 Isolated from a Metal Sulfide Rock at a Depth of 2,200 Meters, Obtained Using Nanopore Sequencing.</title>
        <authorList>
            <person name="Saito M."/>
            <person name="Nishigata A."/>
            <person name="Galipon J."/>
            <person name="Arakawa K."/>
        </authorList>
    </citation>
    <scope>NUCLEOTIDE SEQUENCE [LARGE SCALE GENOMIC DNA]</scope>
    <source>
        <strain evidence="3 4">ATCC BAA-803</strain>
    </source>
</reference>
<feature type="domain" description="Mechanosensitive ion channel MscS porin" evidence="2">
    <location>
        <begin position="34"/>
        <end position="275"/>
    </location>
</feature>
<evidence type="ECO:0000313" key="3">
    <source>
        <dbReference type="EMBL" id="BBI62966.1"/>
    </source>
</evidence>
<dbReference type="Pfam" id="PF12795">
    <property type="entry name" value="MscS_porin"/>
    <property type="match status" value="1"/>
</dbReference>
<feature type="coiled-coil region" evidence="1">
    <location>
        <begin position="72"/>
        <end position="147"/>
    </location>
</feature>
<accession>A0A455U9V9</accession>
<gene>
    <name evidence="3" type="ORF">HSBAA_42720</name>
</gene>
<name>A0A455U9V9_9GAMM</name>
<proteinExistence type="predicted"/>
<organism evidence="3 4">
    <name type="scientific">Vreelandella sulfidaeris</name>
    <dbReference type="NCBI Taxonomy" id="115553"/>
    <lineage>
        <taxon>Bacteria</taxon>
        <taxon>Pseudomonadati</taxon>
        <taxon>Pseudomonadota</taxon>
        <taxon>Gammaproteobacteria</taxon>
        <taxon>Oceanospirillales</taxon>
        <taxon>Halomonadaceae</taxon>
        <taxon>Vreelandella</taxon>
    </lineage>
</organism>